<feature type="transmembrane region" description="Helical" evidence="8">
    <location>
        <begin position="101"/>
        <end position="121"/>
    </location>
</feature>
<keyword evidence="10" id="KW-1185">Reference proteome</keyword>
<accession>A0ABW2ILH8</accession>
<evidence type="ECO:0000256" key="6">
    <source>
        <dbReference type="ARBA" id="ARBA00022989"/>
    </source>
</evidence>
<protein>
    <submittedName>
        <fullName evidence="9">Alanine/glycine:cation symporter family protein</fullName>
    </submittedName>
</protein>
<reference evidence="10" key="1">
    <citation type="journal article" date="2019" name="Int. J. Syst. Evol. Microbiol.">
        <title>The Global Catalogue of Microorganisms (GCM) 10K type strain sequencing project: providing services to taxonomists for standard genome sequencing and annotation.</title>
        <authorList>
            <consortium name="The Broad Institute Genomics Platform"/>
            <consortium name="The Broad Institute Genome Sequencing Center for Infectious Disease"/>
            <person name="Wu L."/>
            <person name="Ma J."/>
        </authorList>
    </citation>
    <scope>NUCLEOTIDE SEQUENCE [LARGE SCALE GENOMIC DNA]</scope>
    <source>
        <strain evidence="10">CCUG 51308</strain>
    </source>
</reference>
<evidence type="ECO:0000256" key="1">
    <source>
        <dbReference type="ARBA" id="ARBA00004651"/>
    </source>
</evidence>
<keyword evidence="3 8" id="KW-0813">Transport</keyword>
<feature type="transmembrane region" description="Helical" evidence="8">
    <location>
        <begin position="263"/>
        <end position="286"/>
    </location>
</feature>
<evidence type="ECO:0000313" key="10">
    <source>
        <dbReference type="Proteomes" id="UP001596492"/>
    </source>
</evidence>
<dbReference type="Pfam" id="PF01235">
    <property type="entry name" value="Na_Ala_symp"/>
    <property type="match status" value="1"/>
</dbReference>
<evidence type="ECO:0000256" key="8">
    <source>
        <dbReference type="RuleBase" id="RU363064"/>
    </source>
</evidence>
<dbReference type="EMBL" id="JBHTBR010000005">
    <property type="protein sequence ID" value="MFC7291864.1"/>
    <property type="molecule type" value="Genomic_DNA"/>
</dbReference>
<feature type="transmembrane region" description="Helical" evidence="8">
    <location>
        <begin position="326"/>
        <end position="346"/>
    </location>
</feature>
<dbReference type="PANTHER" id="PTHR30330">
    <property type="entry name" value="AGSS FAMILY TRANSPORTER, SODIUM-ALANINE"/>
    <property type="match status" value="1"/>
</dbReference>
<evidence type="ECO:0000256" key="2">
    <source>
        <dbReference type="ARBA" id="ARBA00009261"/>
    </source>
</evidence>
<dbReference type="RefSeq" id="WP_382167102.1">
    <property type="nucleotide sequence ID" value="NZ_JBHTBR010000005.1"/>
</dbReference>
<dbReference type="PRINTS" id="PR00175">
    <property type="entry name" value="NAALASMPORT"/>
</dbReference>
<feature type="transmembrane region" description="Helical" evidence="8">
    <location>
        <begin position="172"/>
        <end position="189"/>
    </location>
</feature>
<comment type="subcellular location">
    <subcellularLocation>
        <location evidence="8">Cell inner membrane</location>
        <topology evidence="8">Multi-pass membrane protein</topology>
    </subcellularLocation>
    <subcellularLocation>
        <location evidence="1">Cell membrane</location>
        <topology evidence="1">Multi-pass membrane protein</topology>
    </subcellularLocation>
</comment>
<dbReference type="Gene3D" id="1.20.1740.10">
    <property type="entry name" value="Amino acid/polyamine transporter I"/>
    <property type="match status" value="1"/>
</dbReference>
<dbReference type="InterPro" id="IPR001463">
    <property type="entry name" value="Na/Ala_symport"/>
</dbReference>
<comment type="similarity">
    <text evidence="2 8">Belongs to the alanine or glycine:cation symporter (AGCS) (TC 2.A.25) family.</text>
</comment>
<feature type="transmembrane region" description="Helical" evidence="8">
    <location>
        <begin position="37"/>
        <end position="55"/>
    </location>
</feature>
<feature type="transmembrane region" description="Helical" evidence="8">
    <location>
        <begin position="209"/>
        <end position="229"/>
    </location>
</feature>
<dbReference type="Proteomes" id="UP001596492">
    <property type="component" value="Unassembled WGS sequence"/>
</dbReference>
<dbReference type="PANTHER" id="PTHR30330:SF3">
    <property type="entry name" value="TRANSCRIPTIONAL REGULATOR, LRP FAMILY"/>
    <property type="match status" value="1"/>
</dbReference>
<feature type="transmembrane region" description="Helical" evidence="8">
    <location>
        <begin position="410"/>
        <end position="428"/>
    </location>
</feature>
<keyword evidence="6 8" id="KW-1133">Transmembrane helix</keyword>
<keyword evidence="8" id="KW-0769">Symport</keyword>
<evidence type="ECO:0000256" key="4">
    <source>
        <dbReference type="ARBA" id="ARBA00022475"/>
    </source>
</evidence>
<feature type="transmembrane region" description="Helical" evidence="8">
    <location>
        <begin position="366"/>
        <end position="389"/>
    </location>
</feature>
<comment type="caution">
    <text evidence="9">The sequence shown here is derived from an EMBL/GenBank/DDBJ whole genome shotgun (WGS) entry which is preliminary data.</text>
</comment>
<evidence type="ECO:0000313" key="9">
    <source>
        <dbReference type="EMBL" id="MFC7291864.1"/>
    </source>
</evidence>
<sequence>MSISEMIGNGVNAVVAPVSGFLDSIVFYSVMINGTKLPLIVVWLICAALFFTLYLGGINFRGVKHAIELLKRKPKAGVGGEISAVQALTTALSGTVGLGNIAGAAIAISIGGPGAALWMVLAGFFGMSTKFVECTLAVKYRDVHEDGTVSGGPMYYLSKGLKNKGMPRTGRVLAVMVAVAFPFASLNMYQVNQSHAQFAHATGLDQPLLYGIVLSALVGAAIIGGIKSIGAVAEKIVPTMCGLYLIGGLIVLGVNAAEVPRAIGLIFSEAFNPTSVGGGIIGALVAGVKRAVYSNEAGLGTSAIAHSAVKTDQPLTEGFVSLLEPLIDSCIVCFMTAIIVVVTGAYLGDGEGVVITSNAFSTVLPWFPIILTVSVILFAYTSIISWFYYGLKGFTYLVGERKKIIMGYKIFYCIQLAAAAVIPLDKMIELADSLNFVLAIPNLIGLYFLAGEVKKDLKEYWPKREKYLASHED</sequence>
<keyword evidence="8" id="KW-0997">Cell inner membrane</keyword>
<keyword evidence="5 8" id="KW-0812">Transmembrane</keyword>
<evidence type="ECO:0000256" key="5">
    <source>
        <dbReference type="ARBA" id="ARBA00022692"/>
    </source>
</evidence>
<feature type="transmembrane region" description="Helical" evidence="8">
    <location>
        <begin position="12"/>
        <end position="31"/>
    </location>
</feature>
<evidence type="ECO:0000256" key="3">
    <source>
        <dbReference type="ARBA" id="ARBA00022448"/>
    </source>
</evidence>
<organism evidence="9 10">
    <name type="scientific">Hirschia litorea</name>
    <dbReference type="NCBI Taxonomy" id="1199156"/>
    <lineage>
        <taxon>Bacteria</taxon>
        <taxon>Pseudomonadati</taxon>
        <taxon>Pseudomonadota</taxon>
        <taxon>Alphaproteobacteria</taxon>
        <taxon>Hyphomonadales</taxon>
        <taxon>Hyphomonadaceae</taxon>
        <taxon>Hirschia</taxon>
    </lineage>
</organism>
<feature type="transmembrane region" description="Helical" evidence="8">
    <location>
        <begin position="236"/>
        <end position="257"/>
    </location>
</feature>
<keyword evidence="4" id="KW-1003">Cell membrane</keyword>
<dbReference type="NCBIfam" id="TIGR00835">
    <property type="entry name" value="agcS"/>
    <property type="match status" value="1"/>
</dbReference>
<gene>
    <name evidence="9" type="ORF">ACFQS8_09575</name>
</gene>
<feature type="transmembrane region" description="Helical" evidence="8">
    <location>
        <begin position="434"/>
        <end position="450"/>
    </location>
</feature>
<evidence type="ECO:0000256" key="7">
    <source>
        <dbReference type="ARBA" id="ARBA00023136"/>
    </source>
</evidence>
<name>A0ABW2ILH8_9PROT</name>
<proteinExistence type="inferred from homology"/>
<keyword evidence="7 8" id="KW-0472">Membrane</keyword>